<dbReference type="EMBL" id="LGSZ01000043">
    <property type="protein sequence ID" value="KPH80316.1"/>
    <property type="molecule type" value="Genomic_DNA"/>
</dbReference>
<dbReference type="GO" id="GO:0006631">
    <property type="term" value="P:fatty acid metabolic process"/>
    <property type="evidence" value="ECO:0007669"/>
    <property type="project" value="TreeGrafter"/>
</dbReference>
<feature type="domain" description="AMP-binding enzyme C-terminal" evidence="4">
    <location>
        <begin position="453"/>
        <end position="528"/>
    </location>
</feature>
<evidence type="ECO:0000256" key="1">
    <source>
        <dbReference type="ARBA" id="ARBA00006432"/>
    </source>
</evidence>
<dbReference type="Gene3D" id="3.40.50.12780">
    <property type="entry name" value="N-terminal domain of ligase-like"/>
    <property type="match status" value="1"/>
</dbReference>
<dbReference type="InterPro" id="IPR045851">
    <property type="entry name" value="AMP-bd_C_sf"/>
</dbReference>
<dbReference type="Proteomes" id="UP000037822">
    <property type="component" value="Unassembled WGS sequence"/>
</dbReference>
<dbReference type="InterPro" id="IPR025110">
    <property type="entry name" value="AMP-bd_C"/>
</dbReference>
<name>A0A0N0MB11_9HYPH</name>
<dbReference type="PANTHER" id="PTHR43201:SF5">
    <property type="entry name" value="MEDIUM-CHAIN ACYL-COA LIGASE ACSF2, MITOCHONDRIAL"/>
    <property type="match status" value="1"/>
</dbReference>
<reference evidence="5 6" key="1">
    <citation type="submission" date="2015-07" db="EMBL/GenBank/DDBJ databases">
        <title>Whole genome sequencing of Bosea vaviloviae isolated from cave pool.</title>
        <authorList>
            <person name="Tan N.E.H."/>
            <person name="Lee Y.P."/>
            <person name="Gan H.M."/>
            <person name="Barton H."/>
            <person name="Savka M.A."/>
        </authorList>
    </citation>
    <scope>NUCLEOTIDE SEQUENCE [LARGE SCALE GENOMIC DNA]</scope>
    <source>
        <strain evidence="5 6">SD260</strain>
    </source>
</reference>
<dbReference type="InterPro" id="IPR020845">
    <property type="entry name" value="AMP-binding_CS"/>
</dbReference>
<organism evidence="5 6">
    <name type="scientific">Bosea vaviloviae</name>
    <dbReference type="NCBI Taxonomy" id="1526658"/>
    <lineage>
        <taxon>Bacteria</taxon>
        <taxon>Pseudomonadati</taxon>
        <taxon>Pseudomonadota</taxon>
        <taxon>Alphaproteobacteria</taxon>
        <taxon>Hyphomicrobiales</taxon>
        <taxon>Boseaceae</taxon>
        <taxon>Bosea</taxon>
    </lineage>
</organism>
<sequence length="562" mass="59990">MQPTLLTLHDPGTARAYYGAGLWRDETLYGLAAAHGAARPDDFALRDGSRRLTWAQLVRWADAMAASLSDAGLRPGDRVGVWLPNRMEATVVFLACSRSGFVCAPSLHQNHTVDEIATLMERCGAAALVAQPGYGADADANDIFAAAGGLSGMRRLYALPSSDAGIPPGVSVFPASDAATPAQPPANNPDKVTYLAFTSGTTGQPKGVMHSDNTLLANGRAMVRDWSLGFDAVIYSLSPLSHHIATVALEQMLAAGCELVLNDIPKGTSPLDRIIETGATYVMGVPTHAIDILGEVQQRGLATIGAVKTFYMAGSAIPMEVARRFLDYGITPQNIYGMTENGSHQYTLPGDDMDTMVRTCGKACDAYEVRIWGADAPDIEAAPGEIGEIGGRGACLMLGYFGNQLATERSFNAHGWFMSGDLGRLDAHGNLEIVGRSKDLIIRGGHNIYPSQIEDLAIRHPVAFKVAAFPVRDDRLGEKVCLAVIAKEGATIAAEEMLAHLYEAGLSKYDMPEYFLQLDAFPLTASGKVLKREMVEQVRSGALVPQPVRFKALADPLMAKGA</sequence>
<dbReference type="InterPro" id="IPR042099">
    <property type="entry name" value="ANL_N_sf"/>
</dbReference>
<comment type="similarity">
    <text evidence="1">Belongs to the ATP-dependent AMP-binding enzyme family.</text>
</comment>
<dbReference type="Gene3D" id="3.30.300.30">
    <property type="match status" value="1"/>
</dbReference>
<dbReference type="Pfam" id="PF13193">
    <property type="entry name" value="AMP-binding_C"/>
    <property type="match status" value="1"/>
</dbReference>
<feature type="domain" description="AMP-dependent synthetase/ligase" evidence="3">
    <location>
        <begin position="35"/>
        <end position="401"/>
    </location>
</feature>
<gene>
    <name evidence="5" type="ORF">AE618_13995</name>
</gene>
<proteinExistence type="inferred from homology"/>
<dbReference type="AlphaFoldDB" id="A0A0N0MB11"/>
<dbReference type="InterPro" id="IPR000873">
    <property type="entry name" value="AMP-dep_synth/lig_dom"/>
</dbReference>
<evidence type="ECO:0000259" key="3">
    <source>
        <dbReference type="Pfam" id="PF00501"/>
    </source>
</evidence>
<comment type="caution">
    <text evidence="5">The sequence shown here is derived from an EMBL/GenBank/DDBJ whole genome shotgun (WGS) entry which is preliminary data.</text>
</comment>
<evidence type="ECO:0000256" key="2">
    <source>
        <dbReference type="ARBA" id="ARBA00022598"/>
    </source>
</evidence>
<dbReference type="PANTHER" id="PTHR43201">
    <property type="entry name" value="ACYL-COA SYNTHETASE"/>
    <property type="match status" value="1"/>
</dbReference>
<dbReference type="PATRIC" id="fig|1526658.3.peg.4190"/>
<dbReference type="PROSITE" id="PS00455">
    <property type="entry name" value="AMP_BINDING"/>
    <property type="match status" value="1"/>
</dbReference>
<evidence type="ECO:0000313" key="6">
    <source>
        <dbReference type="Proteomes" id="UP000037822"/>
    </source>
</evidence>
<keyword evidence="2" id="KW-0436">Ligase</keyword>
<protein>
    <submittedName>
        <fullName evidence="5">AMP-dependent synthetase</fullName>
    </submittedName>
</protein>
<dbReference type="Pfam" id="PF00501">
    <property type="entry name" value="AMP-binding"/>
    <property type="match status" value="1"/>
</dbReference>
<dbReference type="OrthoDB" id="9803968at2"/>
<accession>A0A0N0MB11</accession>
<dbReference type="GO" id="GO:0031956">
    <property type="term" value="F:medium-chain fatty acid-CoA ligase activity"/>
    <property type="evidence" value="ECO:0007669"/>
    <property type="project" value="TreeGrafter"/>
</dbReference>
<keyword evidence="6" id="KW-1185">Reference proteome</keyword>
<evidence type="ECO:0000313" key="5">
    <source>
        <dbReference type="EMBL" id="KPH80316.1"/>
    </source>
</evidence>
<evidence type="ECO:0000259" key="4">
    <source>
        <dbReference type="Pfam" id="PF13193"/>
    </source>
</evidence>
<dbReference type="RefSeq" id="WP_054209684.1">
    <property type="nucleotide sequence ID" value="NZ_LGSZ01000043.1"/>
</dbReference>
<dbReference type="SUPFAM" id="SSF56801">
    <property type="entry name" value="Acetyl-CoA synthetase-like"/>
    <property type="match status" value="1"/>
</dbReference>